<dbReference type="GO" id="GO:0005789">
    <property type="term" value="C:endoplasmic reticulum membrane"/>
    <property type="evidence" value="ECO:0007669"/>
    <property type="project" value="UniProtKB-SubCell"/>
</dbReference>
<dbReference type="InterPro" id="IPR004888">
    <property type="entry name" value="Glycoside_hydrolase_63"/>
</dbReference>
<comment type="catalytic activity">
    <reaction evidence="12 13">
        <text>N(4)-(alpha-D-Glc-(1-&gt;2)-alpha-D-Glc-(1-&gt;3)-alpha-D-Glc-(1-&gt;3)-alpha-D-Man-(1-&gt;2)-alpha-D-Man-(1-&gt;2)-alpha-D-Man-(1-&gt;3)-[alpha-D-Man-(1-&gt;2)-alpha-D-Man-(1-&gt;3)-[alpha-D-Man-(1-&gt;2)-alpha-D-Man-(1-&gt;6)]-alpha-D-Man-(1-&gt;6)]-beta-D-Man-(1-&gt;4)-beta-D-GlcNAc-(1-&gt;4)-beta-D-GlcNAc)-L-asparaginyl-[protein] + H2O = N(4)-(alpha-D-Glc-(1-&gt;3)-alpha-D-Glc-(1-&gt;3)-alpha-D-Man-(1-&gt;2)-alpha-D-Man-(1-&gt;2)-alpha-D-Man-(1-&gt;3)-[alpha-D-Man-(1-&gt;2)-alpha-D-Man-(1-&gt;3)-[alpha-D-Man-(1-&gt;2)-alpha-D-Man-(1-&gt;6)]-alpha-D-Man-(1-&gt;6)]-beta-D-Man-(1-&gt;4)-beta-D-GlcNAc-(1-&gt;4)-beta-D-GlcNAc)-L-asparaginyl-[protein] + beta-D-glucose</text>
        <dbReference type="Rhea" id="RHEA:55988"/>
        <dbReference type="Rhea" id="RHEA-COMP:12806"/>
        <dbReference type="Rhea" id="RHEA-COMP:14355"/>
        <dbReference type="ChEBI" id="CHEBI:15377"/>
        <dbReference type="ChEBI" id="CHEBI:15903"/>
        <dbReference type="ChEBI" id="CHEBI:59082"/>
        <dbReference type="ChEBI" id="CHEBI:132537"/>
        <dbReference type="EC" id="3.2.1.106"/>
    </reaction>
</comment>
<dbReference type="GO" id="GO:0006487">
    <property type="term" value="P:protein N-linked glycosylation"/>
    <property type="evidence" value="ECO:0007669"/>
    <property type="project" value="UniProtKB-UniRule"/>
</dbReference>
<evidence type="ECO:0000256" key="3">
    <source>
        <dbReference type="ARBA" id="ARBA00022692"/>
    </source>
</evidence>
<evidence type="ECO:0000256" key="1">
    <source>
        <dbReference type="ARBA" id="ARBA00004648"/>
    </source>
</evidence>
<dbReference type="InterPro" id="IPR012341">
    <property type="entry name" value="6hp_glycosidase-like_sf"/>
</dbReference>
<dbReference type="SUPFAM" id="SSF48208">
    <property type="entry name" value="Six-hairpin glycosidases"/>
    <property type="match status" value="1"/>
</dbReference>
<dbReference type="Gene3D" id="1.50.10.10">
    <property type="match status" value="1"/>
</dbReference>
<comment type="similarity">
    <text evidence="2 13">Belongs to the glycosyl hydrolase 63 family.</text>
</comment>
<keyword evidence="8" id="KW-0472">Membrane</keyword>
<keyword evidence="6" id="KW-0735">Signal-anchor</keyword>
<dbReference type="GO" id="GO:0004573">
    <property type="term" value="F:Glc3Man9GlcNAc2 oligosaccharide glucosidase activity"/>
    <property type="evidence" value="ECO:0007669"/>
    <property type="project" value="UniProtKB-UniRule"/>
</dbReference>
<evidence type="ECO:0000259" key="18">
    <source>
        <dbReference type="Pfam" id="PF16923"/>
    </source>
</evidence>
<keyword evidence="5 13" id="KW-0256">Endoplasmic reticulum</keyword>
<dbReference type="InterPro" id="IPR031631">
    <property type="entry name" value="Glyco_hydro_63N"/>
</dbReference>
<evidence type="ECO:0000256" key="5">
    <source>
        <dbReference type="ARBA" id="ARBA00022824"/>
    </source>
</evidence>
<dbReference type="Pfam" id="PF03200">
    <property type="entry name" value="Glyco_hydro_63"/>
    <property type="match status" value="1"/>
</dbReference>
<evidence type="ECO:0000256" key="16">
    <source>
        <dbReference type="SAM" id="SignalP"/>
    </source>
</evidence>
<dbReference type="EC" id="3.2.1.106" evidence="11 13"/>
<evidence type="ECO:0000256" key="4">
    <source>
        <dbReference type="ARBA" id="ARBA00022801"/>
    </source>
</evidence>
<dbReference type="FunFam" id="1.50.10.10:FF:000027">
    <property type="entry name" value="Probable mannosyl-oligosaccharide glucosidase"/>
    <property type="match status" value="1"/>
</dbReference>
<dbReference type="InterPro" id="IPR038518">
    <property type="entry name" value="Glyco_hydro_63N_sf"/>
</dbReference>
<dbReference type="Proteomes" id="UP001161017">
    <property type="component" value="Unassembled WGS sequence"/>
</dbReference>
<evidence type="ECO:0000259" key="17">
    <source>
        <dbReference type="Pfam" id="PF03200"/>
    </source>
</evidence>
<comment type="function">
    <text evidence="13">Cleaves the distal alpha 1,2-linked glucose residue from the Glc(3)Man(9)GlcNAc(2) oligosaccharide precursor.</text>
</comment>
<dbReference type="Pfam" id="PF16923">
    <property type="entry name" value="Glyco_hydro_63N"/>
    <property type="match status" value="1"/>
</dbReference>
<accession>A0AA43QVK1</accession>
<evidence type="ECO:0000256" key="11">
    <source>
        <dbReference type="ARBA" id="ARBA00038888"/>
    </source>
</evidence>
<evidence type="ECO:0000256" key="7">
    <source>
        <dbReference type="ARBA" id="ARBA00022989"/>
    </source>
</evidence>
<name>A0AA43QVK1_9LECA</name>
<comment type="subcellular location">
    <subcellularLocation>
        <location evidence="1 13">Endoplasmic reticulum membrane</location>
        <topology evidence="1 13">Single-pass type II membrane protein</topology>
    </subcellularLocation>
</comment>
<feature type="domain" description="Glycosyl hydrolase family 63 N-terminal" evidence="18">
    <location>
        <begin position="39"/>
        <end position="265"/>
    </location>
</feature>
<dbReference type="InterPro" id="IPR031335">
    <property type="entry name" value="Glyco_hydro_63_C"/>
</dbReference>
<evidence type="ECO:0000256" key="15">
    <source>
        <dbReference type="SAM" id="MobiDB-lite"/>
    </source>
</evidence>
<proteinExistence type="inferred from homology"/>
<evidence type="ECO:0000256" key="6">
    <source>
        <dbReference type="ARBA" id="ARBA00022968"/>
    </source>
</evidence>
<dbReference type="InterPro" id="IPR008928">
    <property type="entry name" value="6-hairpin_glycosidase_sf"/>
</dbReference>
<keyword evidence="3" id="KW-0812">Transmembrane</keyword>
<dbReference type="PANTHER" id="PTHR10412:SF11">
    <property type="entry name" value="MANNOSYL-OLIGOSACCHARIDE GLUCOSIDASE"/>
    <property type="match status" value="1"/>
</dbReference>
<feature type="domain" description="Glycosyl hydrolase family 63 C-terminal" evidence="17">
    <location>
        <begin position="324"/>
        <end position="819"/>
    </location>
</feature>
<evidence type="ECO:0000256" key="12">
    <source>
        <dbReference type="ARBA" id="ARBA00052431"/>
    </source>
</evidence>
<evidence type="ECO:0000256" key="13">
    <source>
        <dbReference type="RuleBase" id="RU368089"/>
    </source>
</evidence>
<evidence type="ECO:0000256" key="10">
    <source>
        <dbReference type="ARBA" id="ARBA00023295"/>
    </source>
</evidence>
<evidence type="ECO:0000256" key="9">
    <source>
        <dbReference type="ARBA" id="ARBA00023180"/>
    </source>
</evidence>
<evidence type="ECO:0000313" key="19">
    <source>
        <dbReference type="EMBL" id="MDI1492489.1"/>
    </source>
</evidence>
<keyword evidence="7" id="KW-1133">Transmembrane helix</keyword>
<dbReference type="PANTHER" id="PTHR10412">
    <property type="entry name" value="MANNOSYL-OLIGOSACCHARIDE GLUCOSIDASE"/>
    <property type="match status" value="1"/>
</dbReference>
<organism evidence="19 20">
    <name type="scientific">Ramalina farinacea</name>
    <dbReference type="NCBI Taxonomy" id="258253"/>
    <lineage>
        <taxon>Eukaryota</taxon>
        <taxon>Fungi</taxon>
        <taxon>Dikarya</taxon>
        <taxon>Ascomycota</taxon>
        <taxon>Pezizomycotina</taxon>
        <taxon>Lecanoromycetes</taxon>
        <taxon>OSLEUM clade</taxon>
        <taxon>Lecanoromycetidae</taxon>
        <taxon>Lecanorales</taxon>
        <taxon>Lecanorineae</taxon>
        <taxon>Ramalinaceae</taxon>
        <taxon>Ramalina</taxon>
    </lineage>
</organism>
<dbReference type="AlphaFoldDB" id="A0AA43QVK1"/>
<dbReference type="FunFam" id="2.70.98.110:FF:000003">
    <property type="entry name" value="Probable mannosyl-oligosaccharide glucosidase"/>
    <property type="match status" value="1"/>
</dbReference>
<dbReference type="Gene3D" id="2.70.98.110">
    <property type="entry name" value="Glycosyl hydrolase family 63, N-terminal domain"/>
    <property type="match status" value="1"/>
</dbReference>
<evidence type="ECO:0000256" key="2">
    <source>
        <dbReference type="ARBA" id="ARBA00010833"/>
    </source>
</evidence>
<keyword evidence="4 13" id="KW-0378">Hydrolase</keyword>
<dbReference type="GO" id="GO:0009311">
    <property type="term" value="P:oligosaccharide metabolic process"/>
    <property type="evidence" value="ECO:0007669"/>
    <property type="project" value="UniProtKB-UniRule"/>
</dbReference>
<evidence type="ECO:0000256" key="14">
    <source>
        <dbReference type="RuleBase" id="RU369107"/>
    </source>
</evidence>
<comment type="pathway">
    <text evidence="14">Glycan metabolism; N-glycan degradation.</text>
</comment>
<feature type="chain" id="PRO_5041293720" description="Mannosyl-oligosaccharide glucosidase" evidence="16">
    <location>
        <begin position="23"/>
        <end position="834"/>
    </location>
</feature>
<keyword evidence="16" id="KW-0732">Signal</keyword>
<dbReference type="EMBL" id="JAPUFD010000019">
    <property type="protein sequence ID" value="MDI1492489.1"/>
    <property type="molecule type" value="Genomic_DNA"/>
</dbReference>
<feature type="signal peptide" evidence="16">
    <location>
        <begin position="1"/>
        <end position="22"/>
    </location>
</feature>
<evidence type="ECO:0000256" key="8">
    <source>
        <dbReference type="ARBA" id="ARBA00023136"/>
    </source>
</evidence>
<feature type="region of interest" description="Disordered" evidence="15">
    <location>
        <begin position="198"/>
        <end position="218"/>
    </location>
</feature>
<reference evidence="19" key="1">
    <citation type="journal article" date="2023" name="Genome Biol. Evol.">
        <title>First Whole Genome Sequence and Flow Cytometry Genome Size Data for the Lichen-Forming Fungus Ramalina farinacea (Ascomycota).</title>
        <authorList>
            <person name="Llewellyn T."/>
            <person name="Mian S."/>
            <person name="Hill R."/>
            <person name="Leitch I.J."/>
            <person name="Gaya E."/>
        </authorList>
    </citation>
    <scope>NUCLEOTIDE SEQUENCE</scope>
    <source>
        <strain evidence="19">LIQ254RAFAR</strain>
    </source>
</reference>
<evidence type="ECO:0000313" key="20">
    <source>
        <dbReference type="Proteomes" id="UP001161017"/>
    </source>
</evidence>
<keyword evidence="20" id="KW-1185">Reference proteome</keyword>
<keyword evidence="10 13" id="KW-0326">Glycosidase</keyword>
<sequence length="834" mass="94584">MVQFWCFLALLTLFTSSPIALADDAQEILLDTAKQSNASLLWGPYRPNLYFGVRPRIPRSLMTGLVWSRVDSYEGLQERFRHTCEQHEGMAGYGWDEYDVRHGGHQTIHDAGNSIDITTEFVKIPGGDHGGSWGVRVKGTPREDAPDRLITTVMFYAGIEGLGSLEVQNAPDELGIEGDVNLAGSSNELGEFGIRIAESVDNRHPPKQHPSYDGKPLDRTIVSSAQVPEGSLWQAKSVIFQKMKAEIDAYIEEYGQDNAPPPWSTFTLPNDIQEGNFHMTQKVFDGAFHVRISADNRKGVIADLSTQFDVIYSSSSAPTPVSPESLSSAIDRAKLIFSDRFSKLLAPKAPFNVPKYQPFAKSMFSNLLGGIGYFFGDSVVDRSYAPEYEEENEGFDEETAAARAQQGDVKVEGPSELYTSIPSRPFFPRGFLWDEGFHLIPIADWDMDVTLEIVQSWFNLMDEDGWIGREQILGPEARSKVPQEFTIQYPHYANPPTLFLIFESLIDKLNSKSAIPTTRDTLDPIRNAHLDEPSTALIYLKSLYPLLKRHYSWFRRTQRGDIKSYDRVAYSTKEAYRWRGRTDRHILTSGLDDYPRPQPPHPGELHTDLISWMGMMTRSMKRIASFIGEDDDAAEYAGIETAIVRNIDDLHWSAAHQTYCDATIDDYEESVHVCHKGYISIFPFLTGLLPPDSPRLKAVLDLIADPEELWSEYGIRSLSRRDPNYGTGENYWRSPVWMNMNYLVVKSLYDVATSESGKNPHRAQAAKTYRQLRRNLVENVFREWERTGFAWEQYNPENGEGQRTQHFTGWTSLGVKMMNMPDLEEAGRMEHGEL</sequence>
<keyword evidence="9 14" id="KW-0325">Glycoprotein</keyword>
<protein>
    <recommendedName>
        <fullName evidence="11 13">Mannosyl-oligosaccharide glucosidase</fullName>
        <ecNumber evidence="11 13">3.2.1.106</ecNumber>
    </recommendedName>
    <alternativeName>
        <fullName evidence="14">Glucosidase I</fullName>
    </alternativeName>
</protein>
<comment type="caution">
    <text evidence="19">The sequence shown here is derived from an EMBL/GenBank/DDBJ whole genome shotgun (WGS) entry which is preliminary data.</text>
</comment>
<gene>
    <name evidence="19" type="primary">CWH41</name>
    <name evidence="19" type="ORF">OHK93_003703</name>
</gene>